<gene>
    <name evidence="1" type="ordered locus">DR_B0045</name>
</gene>
<reference evidence="1 2" key="1">
    <citation type="journal article" date="1999" name="Science">
        <title>Genome sequence of the radioresistant bacterium Deinococcus radiodurans R1.</title>
        <authorList>
            <person name="White O."/>
            <person name="Eisen J.A."/>
            <person name="Heidelberg J.F."/>
            <person name="Hickey E.K."/>
            <person name="Peterson J.D."/>
            <person name="Dodson R.J."/>
            <person name="Haft D.H."/>
            <person name="Gwinn M.L."/>
            <person name="Nelson W.C."/>
            <person name="Richardson D.L."/>
            <person name="Moffat K.S."/>
            <person name="Qin H."/>
            <person name="Jiang L."/>
            <person name="Pamphile W."/>
            <person name="Crosby M."/>
            <person name="Shen M."/>
            <person name="Vamathevan J.J."/>
            <person name="Lam P."/>
            <person name="McDonald L."/>
            <person name="Utterback T."/>
            <person name="Zalewski C."/>
            <person name="Makarova K.S."/>
            <person name="Aravind L."/>
            <person name="Daly M.J."/>
            <person name="Minton K.W."/>
            <person name="Fleischmann R.D."/>
            <person name="Ketchum K.A."/>
            <person name="Nelson K.E."/>
            <person name="Salzberg S."/>
            <person name="Smith H.O."/>
            <person name="Venter J.C."/>
            <person name="Fraser C.M."/>
        </authorList>
    </citation>
    <scope>NUCLEOTIDE SEQUENCE [LARGE SCALE GENOMIC DNA]</scope>
    <source>
        <strain evidence="2">ATCC 13939 / DSM 20539 / JCM 16871 / LMG 4051 / NBRC 15346 / NCIMB 9279 / R1 / VKM B-1422</strain>
    </source>
</reference>
<accession>Q9RZR9</accession>
<protein>
    <submittedName>
        <fullName evidence="1">Uncharacterized protein</fullName>
    </submittedName>
</protein>
<dbReference type="EMBL" id="AE001826">
    <property type="protein sequence ID" value="AAF12660.1"/>
    <property type="molecule type" value="Genomic_DNA"/>
</dbReference>
<evidence type="ECO:0000313" key="1">
    <source>
        <dbReference type="EMBL" id="AAF12660.1"/>
    </source>
</evidence>
<dbReference type="PIR" id="B75623">
    <property type="entry name" value="B75623"/>
</dbReference>
<name>Q9RZR9_DEIRA</name>
<sequence length="91" mass="9903">MSAANLSGQSRLSGERHFKASIPSFLTAHSAPDLVALNQVTDTKAPTLSLRLTPRGSTVWNCEWTGALYAVRPTVQFSLARARVKHPWPSS</sequence>
<dbReference type="EnsemblBacteria" id="AAF12660">
    <property type="protein sequence ID" value="AAF12660"/>
    <property type="gene ID" value="DR_B0045"/>
</dbReference>
<dbReference type="KEGG" id="dra:DR_B0045"/>
<organism evidence="1 2">
    <name type="scientific">Deinococcus radiodurans (strain ATCC 13939 / DSM 20539 / JCM 16871 / CCUG 27074 / LMG 4051 / NBRC 15346 / NCIMB 9279 / VKM B-1422 / R1)</name>
    <dbReference type="NCBI Taxonomy" id="243230"/>
    <lineage>
        <taxon>Bacteria</taxon>
        <taxon>Thermotogati</taxon>
        <taxon>Deinococcota</taxon>
        <taxon>Deinococci</taxon>
        <taxon>Deinococcales</taxon>
        <taxon>Deinococcaceae</taxon>
        <taxon>Deinococcus</taxon>
    </lineage>
</organism>
<evidence type="ECO:0000313" key="2">
    <source>
        <dbReference type="Proteomes" id="UP000002524"/>
    </source>
</evidence>
<dbReference type="HOGENOM" id="CLU_2422063_0_0_0"/>
<dbReference type="AlphaFoldDB" id="Q9RZR9"/>
<keyword evidence="1" id="KW-0614">Plasmid</keyword>
<dbReference type="InParanoid" id="Q9RZR9"/>
<geneLocation type="plasmid" evidence="2">
    <name>megaplasmid MP1</name>
</geneLocation>
<dbReference type="Proteomes" id="UP000002524">
    <property type="component" value="Plasmid MP1"/>
</dbReference>
<proteinExistence type="predicted"/>
<keyword evidence="2" id="KW-1185">Reference proteome</keyword>